<name>A0A5D4RQ63_9BACI</name>
<dbReference type="Gene3D" id="3.40.630.30">
    <property type="match status" value="1"/>
</dbReference>
<evidence type="ECO:0000259" key="1">
    <source>
        <dbReference type="PROSITE" id="PS51186"/>
    </source>
</evidence>
<dbReference type="EMBL" id="VTER01000001">
    <property type="protein sequence ID" value="TYS51946.1"/>
    <property type="molecule type" value="Genomic_DNA"/>
</dbReference>
<dbReference type="GO" id="GO:0008999">
    <property type="term" value="F:protein-N-terminal-alanine acetyltransferase activity"/>
    <property type="evidence" value="ECO:0007669"/>
    <property type="project" value="TreeGrafter"/>
</dbReference>
<dbReference type="Pfam" id="PF13302">
    <property type="entry name" value="Acetyltransf_3"/>
    <property type="match status" value="1"/>
</dbReference>
<comment type="caution">
    <text evidence="2">The sequence shown here is derived from an EMBL/GenBank/DDBJ whole genome shotgun (WGS) entry which is preliminary data.</text>
</comment>
<dbReference type="InterPro" id="IPR016181">
    <property type="entry name" value="Acyl_CoA_acyltransferase"/>
</dbReference>
<dbReference type="GO" id="GO:0005737">
    <property type="term" value="C:cytoplasm"/>
    <property type="evidence" value="ECO:0007669"/>
    <property type="project" value="TreeGrafter"/>
</dbReference>
<proteinExistence type="predicted"/>
<organism evidence="2 3">
    <name type="scientific">Bacillus infantis</name>
    <dbReference type="NCBI Taxonomy" id="324767"/>
    <lineage>
        <taxon>Bacteria</taxon>
        <taxon>Bacillati</taxon>
        <taxon>Bacillota</taxon>
        <taxon>Bacilli</taxon>
        <taxon>Bacillales</taxon>
        <taxon>Bacillaceae</taxon>
        <taxon>Bacillus</taxon>
    </lineage>
</organism>
<gene>
    <name evidence="2" type="ORF">FZD51_00390</name>
</gene>
<dbReference type="PROSITE" id="PS51186">
    <property type="entry name" value="GNAT"/>
    <property type="match status" value="1"/>
</dbReference>
<dbReference type="PANTHER" id="PTHR43792:SF9">
    <property type="entry name" value="RIBOSOMAL-PROTEIN-ALANINE ACETYLTRANSFERASE"/>
    <property type="match status" value="1"/>
</dbReference>
<dbReference type="InterPro" id="IPR000182">
    <property type="entry name" value="GNAT_dom"/>
</dbReference>
<evidence type="ECO:0000313" key="3">
    <source>
        <dbReference type="Proteomes" id="UP000322139"/>
    </source>
</evidence>
<feature type="domain" description="N-acetyltransferase" evidence="1">
    <location>
        <begin position="10"/>
        <end position="175"/>
    </location>
</feature>
<accession>A0A5D4RQ63</accession>
<reference evidence="2 3" key="1">
    <citation type="submission" date="2019-08" db="EMBL/GenBank/DDBJ databases">
        <title>Bacillus genomes from the desert of Cuatro Cienegas, Coahuila.</title>
        <authorList>
            <person name="Olmedo-Alvarez G."/>
        </authorList>
    </citation>
    <scope>NUCLEOTIDE SEQUENCE [LARGE SCALE GENOMIC DNA]</scope>
    <source>
        <strain evidence="2 3">CH446_14T</strain>
    </source>
</reference>
<dbReference type="Proteomes" id="UP000322139">
    <property type="component" value="Unassembled WGS sequence"/>
</dbReference>
<protein>
    <submittedName>
        <fullName evidence="2">GNAT family N-acetyltransferase</fullName>
    </submittedName>
</protein>
<dbReference type="PANTHER" id="PTHR43792">
    <property type="entry name" value="GNAT FAMILY, PUTATIVE (AFU_ORTHOLOGUE AFUA_3G00765)-RELATED-RELATED"/>
    <property type="match status" value="1"/>
</dbReference>
<dbReference type="SUPFAM" id="SSF55729">
    <property type="entry name" value="Acyl-CoA N-acyltransferases (Nat)"/>
    <property type="match status" value="1"/>
</dbReference>
<keyword evidence="2" id="KW-0808">Transferase</keyword>
<dbReference type="InterPro" id="IPR051531">
    <property type="entry name" value="N-acetyltransferase"/>
</dbReference>
<sequence>MFKELETERLRLREIVMEDAESLFEYFSRSDVVRHYGQDAFQRVEQAEEMVRFFQKYFNEKRGVRWAIEIKGTNRLIGTIGFNSWLPKHHRAEIGYDLHSGYWGKGYASEAAEKAIAYGFEEMDLSRIGAVVFLENHASSKLLCKLGFEKEGLLRGYMYQDGKANDTYLYALLKEKR</sequence>
<dbReference type="RefSeq" id="WP_148972936.1">
    <property type="nucleotide sequence ID" value="NZ_VTER01000001.1"/>
</dbReference>
<evidence type="ECO:0000313" key="2">
    <source>
        <dbReference type="EMBL" id="TYS51946.1"/>
    </source>
</evidence>
<dbReference type="AlphaFoldDB" id="A0A5D4RQ63"/>